<dbReference type="Gene3D" id="1.10.8.270">
    <property type="entry name" value="putative rabgap domain of human tbc1 domain family member 14 like domains"/>
    <property type="match status" value="1"/>
</dbReference>
<dbReference type="CTD" id="20236919"/>
<dbReference type="SUPFAM" id="SSF47923">
    <property type="entry name" value="Ypt/Rab-GAP domain of gyp1p"/>
    <property type="match status" value="1"/>
</dbReference>
<dbReference type="InterPro" id="IPR035969">
    <property type="entry name" value="Rab-GAP_TBC_sf"/>
</dbReference>
<dbReference type="GeneID" id="20236919"/>
<evidence type="ECO:0000313" key="4">
    <source>
        <dbReference type="Proteomes" id="UP000030746"/>
    </source>
</evidence>
<dbReference type="RefSeq" id="XP_009044325.1">
    <property type="nucleotide sequence ID" value="XM_009046077.1"/>
</dbReference>
<keyword evidence="1" id="KW-0343">GTPase activation</keyword>
<evidence type="ECO:0000313" key="3">
    <source>
        <dbReference type="EMBL" id="ESP04816.1"/>
    </source>
</evidence>
<sequence>MAAYKARLEQFKKLLSQDEIDLKRVRELTFEGCPFESGYRSTCWKLLLYHLPKNRTEWKTHLHRQRTSYKQFIKELIITPGEKAHLGALSDGKLEDHPLNPNPESQWGVQFKDNDMLMQIDKDCRRLCPDLSFFQSATKFPCEEITNAKSTVETLRKRVEHTVLKSESVSRNRLGITNMQSTRRRTQSDEYAVLPDGQEAHWEVVERILFIYAKLNPGLNYVQVSLVFLLYFSQESARMASGLTDGYG</sequence>
<accession>V4BB91</accession>
<dbReference type="PROSITE" id="PS50086">
    <property type="entry name" value="TBC_RABGAP"/>
    <property type="match status" value="1"/>
</dbReference>
<dbReference type="OrthoDB" id="10263206at2759"/>
<name>V4BB91_LOTGI</name>
<dbReference type="EMBL" id="KB199651">
    <property type="protein sequence ID" value="ESP04816.1"/>
    <property type="molecule type" value="Genomic_DNA"/>
</dbReference>
<dbReference type="InterPro" id="IPR000195">
    <property type="entry name" value="Rab-GAP-TBC_dom"/>
</dbReference>
<dbReference type="GO" id="GO:0005096">
    <property type="term" value="F:GTPase activator activity"/>
    <property type="evidence" value="ECO:0007669"/>
    <property type="project" value="UniProtKB-KW"/>
</dbReference>
<protein>
    <recommendedName>
        <fullName evidence="2">Rab-GAP TBC domain-containing protein</fullName>
    </recommendedName>
</protein>
<evidence type="ECO:0000256" key="1">
    <source>
        <dbReference type="ARBA" id="ARBA00022468"/>
    </source>
</evidence>
<dbReference type="HOGENOM" id="CLU_018687_0_0_1"/>
<dbReference type="PANTHER" id="PTHR22957:SF27">
    <property type="entry name" value="TBC1 DOMAIN FAMILY MEMBER 13"/>
    <property type="match status" value="1"/>
</dbReference>
<gene>
    <name evidence="3" type="ORF">LOTGIDRAFT_156039</name>
</gene>
<organism evidence="3 4">
    <name type="scientific">Lottia gigantea</name>
    <name type="common">Giant owl limpet</name>
    <dbReference type="NCBI Taxonomy" id="225164"/>
    <lineage>
        <taxon>Eukaryota</taxon>
        <taxon>Metazoa</taxon>
        <taxon>Spiralia</taxon>
        <taxon>Lophotrochozoa</taxon>
        <taxon>Mollusca</taxon>
        <taxon>Gastropoda</taxon>
        <taxon>Patellogastropoda</taxon>
        <taxon>Lottioidea</taxon>
        <taxon>Lottiidae</taxon>
        <taxon>Lottia</taxon>
    </lineage>
</organism>
<feature type="domain" description="Rab-GAP TBC" evidence="2">
    <location>
        <begin position="34"/>
        <end position="248"/>
    </location>
</feature>
<keyword evidence="4" id="KW-1185">Reference proteome</keyword>
<dbReference type="STRING" id="225164.V4BB91"/>
<evidence type="ECO:0000259" key="2">
    <source>
        <dbReference type="PROSITE" id="PS50086"/>
    </source>
</evidence>
<reference evidence="3 4" key="1">
    <citation type="journal article" date="2013" name="Nature">
        <title>Insights into bilaterian evolution from three spiralian genomes.</title>
        <authorList>
            <person name="Simakov O."/>
            <person name="Marletaz F."/>
            <person name="Cho S.J."/>
            <person name="Edsinger-Gonzales E."/>
            <person name="Havlak P."/>
            <person name="Hellsten U."/>
            <person name="Kuo D.H."/>
            <person name="Larsson T."/>
            <person name="Lv J."/>
            <person name="Arendt D."/>
            <person name="Savage R."/>
            <person name="Osoegawa K."/>
            <person name="de Jong P."/>
            <person name="Grimwood J."/>
            <person name="Chapman J.A."/>
            <person name="Shapiro H."/>
            <person name="Aerts A."/>
            <person name="Otillar R.P."/>
            <person name="Terry A.Y."/>
            <person name="Boore J.L."/>
            <person name="Grigoriev I.V."/>
            <person name="Lindberg D.R."/>
            <person name="Seaver E.C."/>
            <person name="Weisblat D.A."/>
            <person name="Putnam N.H."/>
            <person name="Rokhsar D.S."/>
        </authorList>
    </citation>
    <scope>NUCLEOTIDE SEQUENCE [LARGE SCALE GENOMIC DNA]</scope>
</reference>
<dbReference type="OMA" id="PAMNEYE"/>
<proteinExistence type="predicted"/>
<dbReference type="AlphaFoldDB" id="V4BB91"/>
<dbReference type="KEGG" id="lgi:LOTGIDRAFT_156039"/>
<dbReference type="PANTHER" id="PTHR22957">
    <property type="entry name" value="TBC1 DOMAIN FAMILY MEMBER GTPASE-ACTIVATING PROTEIN"/>
    <property type="match status" value="1"/>
</dbReference>
<dbReference type="GO" id="GO:0006886">
    <property type="term" value="P:intracellular protein transport"/>
    <property type="evidence" value="ECO:0007669"/>
    <property type="project" value="TreeGrafter"/>
</dbReference>
<dbReference type="Proteomes" id="UP000030746">
    <property type="component" value="Unassembled WGS sequence"/>
</dbReference>